<feature type="non-terminal residue" evidence="1">
    <location>
        <position position="40"/>
    </location>
</feature>
<evidence type="ECO:0000313" key="1">
    <source>
        <dbReference type="EMBL" id="CAI0473388.1"/>
    </source>
</evidence>
<sequence length="40" mass="4375">MMAGRESAKFSGMNAYNLYTDVMFVSAGIPNTVGLLTETW</sequence>
<protein>
    <submittedName>
        <fullName evidence="1">Uncharacterized protein</fullName>
    </submittedName>
</protein>
<accession>A0AAV0PR36</accession>
<organism evidence="1 2">
    <name type="scientific">Linum tenue</name>
    <dbReference type="NCBI Taxonomy" id="586396"/>
    <lineage>
        <taxon>Eukaryota</taxon>
        <taxon>Viridiplantae</taxon>
        <taxon>Streptophyta</taxon>
        <taxon>Embryophyta</taxon>
        <taxon>Tracheophyta</taxon>
        <taxon>Spermatophyta</taxon>
        <taxon>Magnoliopsida</taxon>
        <taxon>eudicotyledons</taxon>
        <taxon>Gunneridae</taxon>
        <taxon>Pentapetalae</taxon>
        <taxon>rosids</taxon>
        <taxon>fabids</taxon>
        <taxon>Malpighiales</taxon>
        <taxon>Linaceae</taxon>
        <taxon>Linum</taxon>
    </lineage>
</organism>
<comment type="caution">
    <text evidence="1">The sequence shown here is derived from an EMBL/GenBank/DDBJ whole genome shotgun (WGS) entry which is preliminary data.</text>
</comment>
<evidence type="ECO:0000313" key="2">
    <source>
        <dbReference type="Proteomes" id="UP001154282"/>
    </source>
</evidence>
<keyword evidence="2" id="KW-1185">Reference proteome</keyword>
<reference evidence="1" key="1">
    <citation type="submission" date="2022-08" db="EMBL/GenBank/DDBJ databases">
        <authorList>
            <person name="Gutierrez-Valencia J."/>
        </authorList>
    </citation>
    <scope>NUCLEOTIDE SEQUENCE</scope>
</reference>
<dbReference type="Proteomes" id="UP001154282">
    <property type="component" value="Unassembled WGS sequence"/>
</dbReference>
<gene>
    <name evidence="1" type="ORF">LITE_LOCUS39611</name>
</gene>
<dbReference type="AlphaFoldDB" id="A0AAV0PR36"/>
<dbReference type="EMBL" id="CAMGYJ010000009">
    <property type="protein sequence ID" value="CAI0473388.1"/>
    <property type="molecule type" value="Genomic_DNA"/>
</dbReference>
<proteinExistence type="predicted"/>
<name>A0AAV0PR36_9ROSI</name>